<name>A0A8X7QDG0_BRACI</name>
<dbReference type="Proteomes" id="UP000886595">
    <property type="component" value="Unassembled WGS sequence"/>
</dbReference>
<protein>
    <submittedName>
        <fullName evidence="1">Uncharacterized protein</fullName>
    </submittedName>
</protein>
<evidence type="ECO:0000313" key="2">
    <source>
        <dbReference type="Proteomes" id="UP000886595"/>
    </source>
</evidence>
<evidence type="ECO:0000313" key="1">
    <source>
        <dbReference type="EMBL" id="KAG2268177.1"/>
    </source>
</evidence>
<gene>
    <name evidence="1" type="ORF">Bca52824_062732</name>
</gene>
<keyword evidence="2" id="KW-1185">Reference proteome</keyword>
<proteinExistence type="predicted"/>
<reference evidence="1 2" key="1">
    <citation type="submission" date="2020-02" db="EMBL/GenBank/DDBJ databases">
        <authorList>
            <person name="Ma Q."/>
            <person name="Huang Y."/>
            <person name="Song X."/>
            <person name="Pei D."/>
        </authorList>
    </citation>
    <scope>NUCLEOTIDE SEQUENCE [LARGE SCALE GENOMIC DNA]</scope>
    <source>
        <strain evidence="1">Sxm20200214</strain>
        <tissue evidence="1">Leaf</tissue>
    </source>
</reference>
<accession>A0A8X7QDG0</accession>
<sequence length="50" mass="5824">MRPPGVKATKARGKKIVVEENALKEFQTMWSIKQHDLECAERVSEKKSFY</sequence>
<comment type="caution">
    <text evidence="1">The sequence shown here is derived from an EMBL/GenBank/DDBJ whole genome shotgun (WGS) entry which is preliminary data.</text>
</comment>
<dbReference type="AlphaFoldDB" id="A0A8X7QDG0"/>
<organism evidence="1 2">
    <name type="scientific">Brassica carinata</name>
    <name type="common">Ethiopian mustard</name>
    <name type="synonym">Abyssinian cabbage</name>
    <dbReference type="NCBI Taxonomy" id="52824"/>
    <lineage>
        <taxon>Eukaryota</taxon>
        <taxon>Viridiplantae</taxon>
        <taxon>Streptophyta</taxon>
        <taxon>Embryophyta</taxon>
        <taxon>Tracheophyta</taxon>
        <taxon>Spermatophyta</taxon>
        <taxon>Magnoliopsida</taxon>
        <taxon>eudicotyledons</taxon>
        <taxon>Gunneridae</taxon>
        <taxon>Pentapetalae</taxon>
        <taxon>rosids</taxon>
        <taxon>malvids</taxon>
        <taxon>Brassicales</taxon>
        <taxon>Brassicaceae</taxon>
        <taxon>Brassiceae</taxon>
        <taxon>Brassica</taxon>
    </lineage>
</organism>
<dbReference type="EMBL" id="JAAMPC010000013">
    <property type="protein sequence ID" value="KAG2268177.1"/>
    <property type="molecule type" value="Genomic_DNA"/>
</dbReference>